<evidence type="ECO:0000313" key="3">
    <source>
        <dbReference type="EMBL" id="MFD2803100.1"/>
    </source>
</evidence>
<dbReference type="RefSeq" id="WP_377395002.1">
    <property type="nucleotide sequence ID" value="NZ_JBHSAN010000054.1"/>
</dbReference>
<proteinExistence type="predicted"/>
<feature type="chain" id="PRO_5047384390" evidence="2">
    <location>
        <begin position="20"/>
        <end position="327"/>
    </location>
</feature>
<dbReference type="PROSITE" id="PS51257">
    <property type="entry name" value="PROKAR_LIPOPROTEIN"/>
    <property type="match status" value="1"/>
</dbReference>
<dbReference type="EMBL" id="JBHUOF010000049">
    <property type="protein sequence ID" value="MFD2803100.1"/>
    <property type="molecule type" value="Genomic_DNA"/>
</dbReference>
<feature type="region of interest" description="Disordered" evidence="1">
    <location>
        <begin position="170"/>
        <end position="191"/>
    </location>
</feature>
<dbReference type="Pfam" id="PF12079">
    <property type="entry name" value="DUF3558"/>
    <property type="match status" value="2"/>
</dbReference>
<organism evidence="3 4">
    <name type="scientific">Prauserella oleivorans</name>
    <dbReference type="NCBI Taxonomy" id="1478153"/>
    <lineage>
        <taxon>Bacteria</taxon>
        <taxon>Bacillati</taxon>
        <taxon>Actinomycetota</taxon>
        <taxon>Actinomycetes</taxon>
        <taxon>Pseudonocardiales</taxon>
        <taxon>Pseudonocardiaceae</taxon>
        <taxon>Prauserella</taxon>
    </lineage>
</organism>
<keyword evidence="2" id="KW-0732">Signal</keyword>
<name>A0ABW5WHM4_9PSEU</name>
<feature type="signal peptide" evidence="2">
    <location>
        <begin position="1"/>
        <end position="19"/>
    </location>
</feature>
<reference evidence="4" key="1">
    <citation type="journal article" date="2019" name="Int. J. Syst. Evol. Microbiol.">
        <title>The Global Catalogue of Microorganisms (GCM) 10K type strain sequencing project: providing services to taxonomists for standard genome sequencing and annotation.</title>
        <authorList>
            <consortium name="The Broad Institute Genomics Platform"/>
            <consortium name="The Broad Institute Genome Sequencing Center for Infectious Disease"/>
            <person name="Wu L."/>
            <person name="Ma J."/>
        </authorList>
    </citation>
    <scope>NUCLEOTIDE SEQUENCE [LARGE SCALE GENOMIC DNA]</scope>
    <source>
        <strain evidence="4">IBRC-M 10906</strain>
    </source>
</reference>
<evidence type="ECO:0000313" key="4">
    <source>
        <dbReference type="Proteomes" id="UP001597478"/>
    </source>
</evidence>
<accession>A0ABW5WHM4</accession>
<dbReference type="InterPro" id="IPR024520">
    <property type="entry name" value="DUF3558"/>
</dbReference>
<protein>
    <submittedName>
        <fullName evidence="3">DUF3558 family protein</fullName>
    </submittedName>
</protein>
<comment type="caution">
    <text evidence="3">The sequence shown here is derived from an EMBL/GenBank/DDBJ whole genome shotgun (WGS) entry which is preliminary data.</text>
</comment>
<evidence type="ECO:0000256" key="2">
    <source>
        <dbReference type="SAM" id="SignalP"/>
    </source>
</evidence>
<dbReference type="Proteomes" id="UP001597478">
    <property type="component" value="Unassembled WGS sequence"/>
</dbReference>
<keyword evidence="4" id="KW-1185">Reference proteome</keyword>
<gene>
    <name evidence="3" type="ORF">ACFS2C_27270</name>
</gene>
<sequence>MKARVLGVVASAVLLSACAATVGGNGHPAPAPPSESRLANGQPCKLLTEREAVSLGLVGKGEFRAGEPRNLIPPTCSWAAEDDRESSRLSAGYETSFSLADYMLGDSPLETLEFGGLKWGRYASVASDSVCLLATELDDTSFVVLVSSDLDDKAKACDLAKTAAPFVASHLPGGRPAPEPTIETPEPSPLASLDPCTLLRPEEAERLELRGIGDAVEEQPGLDLPPGCSWLDTDGQGGWRDLLVYAGDRPVEEWYFAETPGEPVEAGGRTWTLHPEPSDFPGDCIAALAFTERSSVVISHANADDPARGCEKVREAVPLITAHLPAA</sequence>
<evidence type="ECO:0000256" key="1">
    <source>
        <dbReference type="SAM" id="MobiDB-lite"/>
    </source>
</evidence>